<protein>
    <submittedName>
        <fullName evidence="2">Uncharacterized protein</fullName>
    </submittedName>
</protein>
<dbReference type="Proteomes" id="UP000439903">
    <property type="component" value="Unassembled WGS sequence"/>
</dbReference>
<organism evidence="2 3">
    <name type="scientific">Gigaspora margarita</name>
    <dbReference type="NCBI Taxonomy" id="4874"/>
    <lineage>
        <taxon>Eukaryota</taxon>
        <taxon>Fungi</taxon>
        <taxon>Fungi incertae sedis</taxon>
        <taxon>Mucoromycota</taxon>
        <taxon>Glomeromycotina</taxon>
        <taxon>Glomeromycetes</taxon>
        <taxon>Diversisporales</taxon>
        <taxon>Gigasporaceae</taxon>
        <taxon>Gigaspora</taxon>
    </lineage>
</organism>
<evidence type="ECO:0000313" key="3">
    <source>
        <dbReference type="Proteomes" id="UP000439903"/>
    </source>
</evidence>
<accession>A0A8H3XEG3</accession>
<dbReference type="EMBL" id="WTPW01001114">
    <property type="protein sequence ID" value="KAF0455583.1"/>
    <property type="molecule type" value="Genomic_DNA"/>
</dbReference>
<evidence type="ECO:0000313" key="2">
    <source>
        <dbReference type="EMBL" id="KAF0455583.1"/>
    </source>
</evidence>
<gene>
    <name evidence="2" type="ORF">F8M41_001464</name>
</gene>
<proteinExistence type="predicted"/>
<dbReference type="AlphaFoldDB" id="A0A8H3XEG3"/>
<feature type="compositionally biased region" description="Polar residues" evidence="1">
    <location>
        <begin position="135"/>
        <end position="158"/>
    </location>
</feature>
<comment type="caution">
    <text evidence="2">The sequence shown here is derived from an EMBL/GenBank/DDBJ whole genome shotgun (WGS) entry which is preliminary data.</text>
</comment>
<keyword evidence="3" id="KW-1185">Reference proteome</keyword>
<evidence type="ECO:0000256" key="1">
    <source>
        <dbReference type="SAM" id="MobiDB-lite"/>
    </source>
</evidence>
<reference evidence="2 3" key="1">
    <citation type="journal article" date="2019" name="Environ. Microbiol.">
        <title>At the nexus of three kingdoms: the genome of the mycorrhizal fungus Gigaspora margarita provides insights into plant, endobacterial and fungal interactions.</title>
        <authorList>
            <person name="Venice F."/>
            <person name="Ghignone S."/>
            <person name="Salvioli di Fossalunga A."/>
            <person name="Amselem J."/>
            <person name="Novero M."/>
            <person name="Xianan X."/>
            <person name="Sedzielewska Toro K."/>
            <person name="Morin E."/>
            <person name="Lipzen A."/>
            <person name="Grigoriev I.V."/>
            <person name="Henrissat B."/>
            <person name="Martin F.M."/>
            <person name="Bonfante P."/>
        </authorList>
    </citation>
    <scope>NUCLEOTIDE SEQUENCE [LARGE SCALE GENOMIC DNA]</scope>
    <source>
        <strain evidence="2 3">BEG34</strain>
    </source>
</reference>
<feature type="region of interest" description="Disordered" evidence="1">
    <location>
        <begin position="132"/>
        <end position="158"/>
    </location>
</feature>
<name>A0A8H3XEG3_GIGMA</name>
<sequence>MLISYFPVKLSPLARFGYYLSASLELIFIARLKSAGLIPKALSRSSSGSSKLLLRWLIFFSLRLILSTRLIIPLKLSFSSTIRRLLLTLLSRSFFFQNDYAENYLYLGNNTDKELFTIREFRYIYLLSPAKSVPSDRTTSPPGSKTRTRDQSLNSSGT</sequence>